<proteinExistence type="predicted"/>
<feature type="compositionally biased region" description="Low complexity" evidence="1">
    <location>
        <begin position="489"/>
        <end position="498"/>
    </location>
</feature>
<dbReference type="GeneID" id="9525669"/>
<dbReference type="SUPFAM" id="SSF50729">
    <property type="entry name" value="PH domain-like"/>
    <property type="match status" value="1"/>
</dbReference>
<dbReference type="EMBL" id="ABSU01000040">
    <property type="protein sequence ID" value="EFE29433.1"/>
    <property type="molecule type" value="Genomic_DNA"/>
</dbReference>
<feature type="compositionally biased region" description="Low complexity" evidence="1">
    <location>
        <begin position="597"/>
        <end position="610"/>
    </location>
</feature>
<feature type="compositionally biased region" description="Basic and acidic residues" evidence="1">
    <location>
        <begin position="432"/>
        <end position="441"/>
    </location>
</feature>
<dbReference type="eggNOG" id="ENOG502SEZ3">
    <property type="taxonomic scope" value="Eukaryota"/>
</dbReference>
<dbReference type="STRING" id="663331.D4B5E7"/>
<dbReference type="HOGENOM" id="CLU_014855_0_0_1"/>
<dbReference type="Pfam" id="PF15406">
    <property type="entry name" value="PH_6"/>
    <property type="match status" value="1"/>
</dbReference>
<evidence type="ECO:0000313" key="4">
    <source>
        <dbReference type="Proteomes" id="UP000008866"/>
    </source>
</evidence>
<name>D4B5E7_ARTBC</name>
<dbReference type="PROSITE" id="PS50003">
    <property type="entry name" value="PH_DOMAIN"/>
    <property type="match status" value="1"/>
</dbReference>
<dbReference type="RefSeq" id="XP_003010073.1">
    <property type="nucleotide sequence ID" value="XM_003010027.1"/>
</dbReference>
<dbReference type="AlphaFoldDB" id="D4B5E7"/>
<feature type="domain" description="PH" evidence="2">
    <location>
        <begin position="70"/>
        <end position="197"/>
    </location>
</feature>
<dbReference type="SMART" id="SM00233">
    <property type="entry name" value="PH"/>
    <property type="match status" value="1"/>
</dbReference>
<dbReference type="Proteomes" id="UP000008866">
    <property type="component" value="Unassembled WGS sequence"/>
</dbReference>
<feature type="compositionally biased region" description="Basic and acidic residues" evidence="1">
    <location>
        <begin position="257"/>
        <end position="270"/>
    </location>
</feature>
<keyword evidence="4" id="KW-1185">Reference proteome</keyword>
<evidence type="ECO:0000313" key="3">
    <source>
        <dbReference type="EMBL" id="EFE29433.1"/>
    </source>
</evidence>
<feature type="compositionally biased region" description="Low complexity" evidence="1">
    <location>
        <begin position="10"/>
        <end position="44"/>
    </location>
</feature>
<feature type="compositionally biased region" description="Basic and acidic residues" evidence="1">
    <location>
        <begin position="286"/>
        <end position="315"/>
    </location>
</feature>
<dbReference type="OMA" id="WAAHTGK"/>
<feature type="compositionally biased region" description="Basic and acidic residues" evidence="1">
    <location>
        <begin position="354"/>
        <end position="367"/>
    </location>
</feature>
<dbReference type="InterPro" id="IPR039483">
    <property type="entry name" value="Meu6_PH_dom"/>
</dbReference>
<organism evidence="3 4">
    <name type="scientific">Arthroderma benhamiae (strain ATCC MYA-4681 / CBS 112371)</name>
    <name type="common">Trichophyton mentagrophytes</name>
    <dbReference type="NCBI Taxonomy" id="663331"/>
    <lineage>
        <taxon>Eukaryota</taxon>
        <taxon>Fungi</taxon>
        <taxon>Dikarya</taxon>
        <taxon>Ascomycota</taxon>
        <taxon>Pezizomycotina</taxon>
        <taxon>Eurotiomycetes</taxon>
        <taxon>Eurotiomycetidae</taxon>
        <taxon>Onygenales</taxon>
        <taxon>Arthrodermataceae</taxon>
        <taxon>Trichophyton</taxon>
    </lineage>
</organism>
<accession>D4B5E7</accession>
<feature type="region of interest" description="Disordered" evidence="1">
    <location>
        <begin position="257"/>
        <end position="454"/>
    </location>
</feature>
<dbReference type="KEGG" id="abe:ARB_03687"/>
<feature type="compositionally biased region" description="Low complexity" evidence="1">
    <location>
        <begin position="570"/>
        <end position="584"/>
    </location>
</feature>
<protein>
    <submittedName>
        <fullName evidence="3">Conserved lysine-rich protein, putative</fullName>
    </submittedName>
</protein>
<dbReference type="PANTHER" id="PTHR42073">
    <property type="entry name" value="MEIOTIC EXPRESSION UP-REGULATED PROTEIN 6"/>
    <property type="match status" value="1"/>
</dbReference>
<comment type="caution">
    <text evidence="3">The sequence shown here is derived from an EMBL/GenBank/DDBJ whole genome shotgun (WGS) entry which is preliminary data.</text>
</comment>
<dbReference type="InterPro" id="IPR001849">
    <property type="entry name" value="PH_domain"/>
</dbReference>
<gene>
    <name evidence="3" type="ORF">ARB_03687</name>
</gene>
<evidence type="ECO:0000256" key="1">
    <source>
        <dbReference type="SAM" id="MobiDB-lite"/>
    </source>
</evidence>
<dbReference type="Gene3D" id="2.30.29.30">
    <property type="entry name" value="Pleckstrin-homology domain (PH domain)/Phosphotyrosine-binding domain (PTB)"/>
    <property type="match status" value="1"/>
</dbReference>
<dbReference type="InterPro" id="IPR039712">
    <property type="entry name" value="Meu6"/>
</dbReference>
<dbReference type="InterPro" id="IPR011993">
    <property type="entry name" value="PH-like_dom_sf"/>
</dbReference>
<feature type="region of interest" description="Disordered" evidence="1">
    <location>
        <begin position="483"/>
        <end position="610"/>
    </location>
</feature>
<feature type="compositionally biased region" description="Low complexity" evidence="1">
    <location>
        <begin position="325"/>
        <end position="351"/>
    </location>
</feature>
<sequence length="610" mass="65104">MSEVQKPVEETPAVVPETTPAVTTAATETPAVAEPVVAATTTTEEPVKATEEAPAAEEPAKEEPAAKEVVPATDGQLGYKAPGLVKSFRFVKRHFWFTEEPVESKQLTSYFQNEKLSFAHPNAAWASQTGKGLLFFAKRTEDKANPAGIINLSDVTDITKEGSNEFIFKLHGQKHTFQAADADERDSWIAAIEAKSAEGKAAKEEIVGCEGYKSELEKFTYFIVLTNGGAAKVPVVAAVAGTAKKVTDEANKAVDAVVEPKEEKKDDKKSRSQSRKRASIFGNFLGKKEEQEEKKDEQKEEDKTEENKEVKKDDAETTPAAVTDAPEVTEPAAAEAAEASTSAAAEPAADAPAEESKPEEKKAETPVKSKRTSIFGSFFQKFPKEDQDKAKKEAVSETPAVSSTAPQLGDPVDASTSEPIKPETVTATAEDTAEKAEKTEEVTTPTSGNKFLSFMKKSDKTEKIEKAEKAATDAVEKKVDEAVSKADETATAAVDAVVPGLKEKRRTSLFGNLGGKKEKKPEVEGEAPEGETKKSSSLSGLFRKPSKAVKKEPAPNPVPETEPIAEEPVTETQAATTTEQAANGEEPKATEAPTSEPAPVAATQPVPTAA</sequence>
<feature type="compositionally biased region" description="Basic and acidic residues" evidence="1">
    <location>
        <begin position="382"/>
        <end position="395"/>
    </location>
</feature>
<dbReference type="PANTHER" id="PTHR42073:SF1">
    <property type="entry name" value="MEIOTIC EXPRESSION UP-REGULATED PROTEIN 6"/>
    <property type="match status" value="1"/>
</dbReference>
<evidence type="ECO:0000259" key="2">
    <source>
        <dbReference type="PROSITE" id="PS50003"/>
    </source>
</evidence>
<feature type="region of interest" description="Disordered" evidence="1">
    <location>
        <begin position="1"/>
        <end position="69"/>
    </location>
</feature>
<reference evidence="4" key="1">
    <citation type="journal article" date="2011" name="Genome Biol.">
        <title>Comparative and functional genomics provide insights into the pathogenicity of dermatophytic fungi.</title>
        <authorList>
            <person name="Burmester A."/>
            <person name="Shelest E."/>
            <person name="Gloeckner G."/>
            <person name="Heddergott C."/>
            <person name="Schindler S."/>
            <person name="Staib P."/>
            <person name="Heidel A."/>
            <person name="Felder M."/>
            <person name="Petzold A."/>
            <person name="Szafranski K."/>
            <person name="Feuermann M."/>
            <person name="Pedruzzi I."/>
            <person name="Priebe S."/>
            <person name="Groth M."/>
            <person name="Winkler R."/>
            <person name="Li W."/>
            <person name="Kniemeyer O."/>
            <person name="Schroeckh V."/>
            <person name="Hertweck C."/>
            <person name="Hube B."/>
            <person name="White T.C."/>
            <person name="Platzer M."/>
            <person name="Guthke R."/>
            <person name="Heitman J."/>
            <person name="Woestemeyer J."/>
            <person name="Zipfel P.F."/>
            <person name="Monod M."/>
            <person name="Brakhage A.A."/>
        </authorList>
    </citation>
    <scope>NUCLEOTIDE SEQUENCE [LARGE SCALE GENOMIC DNA]</scope>
    <source>
        <strain evidence="4">ATCC MYA-4681 / CBS 112371</strain>
    </source>
</reference>